<feature type="transmembrane region" description="Helical" evidence="1">
    <location>
        <begin position="12"/>
        <end position="35"/>
    </location>
</feature>
<evidence type="ECO:0000259" key="2">
    <source>
        <dbReference type="Pfam" id="PF22150"/>
    </source>
</evidence>
<dbReference type="InterPro" id="IPR054402">
    <property type="entry name" value="Tt1218-like_dom"/>
</dbReference>
<evidence type="ECO:0000313" key="4">
    <source>
        <dbReference type="Proteomes" id="UP001525968"/>
    </source>
</evidence>
<keyword evidence="1" id="KW-0472">Membrane</keyword>
<dbReference type="EMBL" id="JAODYH010000012">
    <property type="protein sequence ID" value="MCT9812785.1"/>
    <property type="molecule type" value="Genomic_DNA"/>
</dbReference>
<dbReference type="Pfam" id="PF07963">
    <property type="entry name" value="N_methyl"/>
    <property type="match status" value="1"/>
</dbReference>
<name>A0ABT2PQN5_9BURK</name>
<keyword evidence="4" id="KW-1185">Reference proteome</keyword>
<sequence>MHPFLARRRHQGATLIEILVTLVILLLGLLGLTAVSSRSHMAELESFQRIQALELVQDMAERMNANRKVALCYSNSATGVQLGTGANPTTAVPACALGSAQQQAQAVADLKAWDSLIKGQAEVLKSGTQVGAMLGAVGCIVQQAPNTYLIAVAWQGLARTAAPTIEDGSTFPCGSGKFGDDRLHRVVTTKVQIGVLS</sequence>
<protein>
    <submittedName>
        <fullName evidence="3">Type IV pilus modification protein PilV</fullName>
    </submittedName>
</protein>
<keyword evidence="1" id="KW-0812">Transmembrane</keyword>
<feature type="domain" description="Type IV pilin Tt1218-like" evidence="2">
    <location>
        <begin position="38"/>
        <end position="88"/>
    </location>
</feature>
<keyword evidence="1" id="KW-1133">Transmembrane helix</keyword>
<accession>A0ABT2PQN5</accession>
<reference evidence="3 4" key="1">
    <citation type="submission" date="2022-09" db="EMBL/GenBank/DDBJ databases">
        <title>Draft genome of isolate Be4.</title>
        <authorList>
            <person name="Sanchez-Castro I."/>
            <person name="Martinez-Rodriguez P."/>
            <person name="Descostes M."/>
            <person name="Merroun M."/>
        </authorList>
    </citation>
    <scope>NUCLEOTIDE SEQUENCE [LARGE SCALE GENOMIC DNA]</scope>
    <source>
        <strain evidence="3 4">Be4</strain>
    </source>
</reference>
<dbReference type="InterPro" id="IPR012902">
    <property type="entry name" value="N_methyl_site"/>
</dbReference>
<dbReference type="RefSeq" id="WP_261502029.1">
    <property type="nucleotide sequence ID" value="NZ_JAODYH010000012.1"/>
</dbReference>
<dbReference type="NCBIfam" id="TIGR02523">
    <property type="entry name" value="type_IV_pilV"/>
    <property type="match status" value="1"/>
</dbReference>
<evidence type="ECO:0000256" key="1">
    <source>
        <dbReference type="SAM" id="Phobius"/>
    </source>
</evidence>
<dbReference type="Pfam" id="PF22150">
    <property type="entry name" value="Tt1218-like"/>
    <property type="match status" value="1"/>
</dbReference>
<gene>
    <name evidence="3" type="primary">pilV</name>
    <name evidence="3" type="ORF">N0K08_19305</name>
</gene>
<evidence type="ECO:0000313" key="3">
    <source>
        <dbReference type="EMBL" id="MCT9812785.1"/>
    </source>
</evidence>
<dbReference type="Proteomes" id="UP001525968">
    <property type="component" value="Unassembled WGS sequence"/>
</dbReference>
<proteinExistence type="predicted"/>
<comment type="caution">
    <text evidence="3">The sequence shown here is derived from an EMBL/GenBank/DDBJ whole genome shotgun (WGS) entry which is preliminary data.</text>
</comment>
<organism evidence="3 4">
    <name type="scientific">Acidovorax bellezanensis</name>
    <dbReference type="NCBI Taxonomy" id="2976702"/>
    <lineage>
        <taxon>Bacteria</taxon>
        <taxon>Pseudomonadati</taxon>
        <taxon>Pseudomonadota</taxon>
        <taxon>Betaproteobacteria</taxon>
        <taxon>Burkholderiales</taxon>
        <taxon>Comamonadaceae</taxon>
        <taxon>Acidovorax</taxon>
    </lineage>
</organism>
<dbReference type="InterPro" id="IPR013362">
    <property type="entry name" value="Pilus_4_PilV"/>
</dbReference>